<reference evidence="1 2" key="1">
    <citation type="submission" date="2018-08" db="EMBL/GenBank/DDBJ databases">
        <title>A genome reference for cultivated species of the human gut microbiota.</title>
        <authorList>
            <person name="Zou Y."/>
            <person name="Xue W."/>
            <person name="Luo G."/>
        </authorList>
    </citation>
    <scope>NUCLEOTIDE SEQUENCE [LARGE SCALE GENOMIC DNA]</scope>
    <source>
        <strain evidence="1 2">AF19-4AC</strain>
    </source>
</reference>
<organism evidence="1 2">
    <name type="scientific">Dorea formicigenerans</name>
    <dbReference type="NCBI Taxonomy" id="39486"/>
    <lineage>
        <taxon>Bacteria</taxon>
        <taxon>Bacillati</taxon>
        <taxon>Bacillota</taxon>
        <taxon>Clostridia</taxon>
        <taxon>Lachnospirales</taxon>
        <taxon>Lachnospiraceae</taxon>
        <taxon>Dorea</taxon>
    </lineage>
</organism>
<evidence type="ECO:0000313" key="2">
    <source>
        <dbReference type="Proteomes" id="UP000283630"/>
    </source>
</evidence>
<dbReference type="EMBL" id="QRWH01000001">
    <property type="protein sequence ID" value="RGT12164.1"/>
    <property type="molecule type" value="Genomic_DNA"/>
</dbReference>
<name>A0A412MI50_9FIRM</name>
<sequence length="80" mass="9210">MNKKEKMMKIAHDVFWGKGDTDHPSCPECGSTMNFFGGDDVPLGDAVWKCPDCKFQFSENDLNEYDVFYEFNILFGDENL</sequence>
<accession>A0A412MI50</accession>
<dbReference type="Proteomes" id="UP000283630">
    <property type="component" value="Unassembled WGS sequence"/>
</dbReference>
<protein>
    <submittedName>
        <fullName evidence="1">Uncharacterized protein</fullName>
    </submittedName>
</protein>
<comment type="caution">
    <text evidence="1">The sequence shown here is derived from an EMBL/GenBank/DDBJ whole genome shotgun (WGS) entry which is preliminary data.</text>
</comment>
<dbReference type="AlphaFoldDB" id="A0A412MI50"/>
<proteinExistence type="predicted"/>
<gene>
    <name evidence="1" type="ORF">DWX53_01000</name>
</gene>
<dbReference type="RefSeq" id="WP_118145086.1">
    <property type="nucleotide sequence ID" value="NZ_QRWH01000001.1"/>
</dbReference>
<evidence type="ECO:0000313" key="1">
    <source>
        <dbReference type="EMBL" id="RGT12164.1"/>
    </source>
</evidence>